<dbReference type="InterPro" id="IPR001610">
    <property type="entry name" value="PAC"/>
</dbReference>
<feature type="domain" description="PAC" evidence="9">
    <location>
        <begin position="361"/>
        <end position="415"/>
    </location>
</feature>
<comment type="catalytic activity">
    <reaction evidence="1">
        <text>ATP + protein L-histidine = ADP + protein N-phospho-L-histidine.</text>
        <dbReference type="EC" id="2.7.13.3"/>
    </reaction>
</comment>
<organism evidence="10 11">
    <name type="scientific">Desulfurispirillum indicum (strain ATCC BAA-1389 / DSM 22839 / S5)</name>
    <dbReference type="NCBI Taxonomy" id="653733"/>
    <lineage>
        <taxon>Bacteria</taxon>
        <taxon>Pseudomonadati</taxon>
        <taxon>Chrysiogenota</taxon>
        <taxon>Chrysiogenia</taxon>
        <taxon>Chrysiogenales</taxon>
        <taxon>Chrysiogenaceae</taxon>
        <taxon>Desulfurispirillum</taxon>
    </lineage>
</organism>
<dbReference type="Pfam" id="PF08447">
    <property type="entry name" value="PAS_3"/>
    <property type="match status" value="1"/>
</dbReference>
<dbReference type="eggNOG" id="COG2202">
    <property type="taxonomic scope" value="Bacteria"/>
</dbReference>
<dbReference type="eggNOG" id="COG2203">
    <property type="taxonomic scope" value="Bacteria"/>
</dbReference>
<dbReference type="Proteomes" id="UP000002572">
    <property type="component" value="Chromosome"/>
</dbReference>
<dbReference type="PRINTS" id="PR00344">
    <property type="entry name" value="BCTRLSENSOR"/>
</dbReference>
<dbReference type="SUPFAM" id="SSF55781">
    <property type="entry name" value="GAF domain-like"/>
    <property type="match status" value="1"/>
</dbReference>
<dbReference type="STRING" id="653733.Selin_1142"/>
<sequence>MFVPLAGALAVAVVVTLFLLQLASVRTEQRVSQARSEGQERIVQLREQLEDALFDSYHVMHATAREVAELSPWSEERFAAAGSRVLQAQDAISAIALVSRQELAAVYPPSLAQNVPCFTSKSIHRLSQNSSTSATLRGPLFPSPDEAQVCMAIPLSATADADAGILLAAINLASMLEKAGSVDFRLDGMFLGLSKALSPVAEGEFAGHERAFRDDAVTTRLRFHDAEWYFSMAPQGQWGPQVYSWVWVIALFSVAAGSLSWYLFHQLMRMHRSSQRLVPEMRSRRQAQQEVRRMSRALENSACSVLITDIDGLIEYANPKTCRVTGYSQAELLGSNPRLFSAGETPAEVYDAMWSDLLSGREWVGELLNRRKDGSLYWEHVAISPILNQSGRIMSYIAVKEDITRRRQVEITLERERGVLEAIAQARPSSEILRTICAIIQEQIPHSRCSFMLLDASGKVLQGCIHTDLPTEYVDLIVSVPVREASGSCGTAAYRRQPVIVSDIATDPFWSGPFRVMALKHGLNACWSWPVLSSTEEVLGTFAIYCRDQRRPEPHEELMVMRFASIAAIAVEKEEWREKLLLSEQRYRSFMESLNDGVIITQDGLLRYLNQSMAQMVGYGRESLTETPFMTYIHPDDQALAMDYHRRRMMGQQAPSEYDVRLLCHDGRVITVRVNSSLITWNNRPAALATVTDMTRRHEAQEQIRQLNESLERRVTEELKRRMETETLLEGVFENSSVGIVAIDGRGQVLRANATYCQMLGYCPEELREVGLDSLHPDDRLTVVEHFESLMDGSAAMCQIEIRYLTRDGGLLDVQIVASALNDENGDPRAILAMVKDISDLKVAIRRQRIQEQLLIQQSKMAVMGEMIGAITHQWKQPLNALSIILQEAREDYQLGILPPPVFSEAVERSLNHIDFMSRTIDDFRDFFRPDKSRVLFDIIEAVEEVEKLLQKQLHLHSVSMLYEISSENQAHRAIYTVANEVKQIVLNILNNAIDAIAAARVQGLLHRNDNGIIRVRLETTPMERILLIEDNGGGIPDEILPRIFKPYFTTKADKGTGIGLYLSRMIMENSLGGSISVTNTPSGACFRLAFPTLQKE</sequence>
<dbReference type="CDD" id="cd00075">
    <property type="entry name" value="HATPase"/>
    <property type="match status" value="1"/>
</dbReference>
<feature type="domain" description="PAC" evidence="9">
    <location>
        <begin position="798"/>
        <end position="850"/>
    </location>
</feature>
<dbReference type="eggNOG" id="COG5002">
    <property type="taxonomic scope" value="Bacteria"/>
</dbReference>
<dbReference type="SMART" id="SM00086">
    <property type="entry name" value="PAC"/>
    <property type="match status" value="3"/>
</dbReference>
<name>E6W4A3_DESIS</name>
<protein>
    <recommendedName>
        <fullName evidence="2">histidine kinase</fullName>
        <ecNumber evidence="2">2.7.13.3</ecNumber>
    </recommendedName>
</protein>
<feature type="domain" description="PAC" evidence="9">
    <location>
        <begin position="656"/>
        <end position="706"/>
    </location>
</feature>
<dbReference type="PANTHER" id="PTHR43304">
    <property type="entry name" value="PHYTOCHROME-LIKE PROTEIN CPH1"/>
    <property type="match status" value="1"/>
</dbReference>
<dbReference type="GO" id="GO:0000155">
    <property type="term" value="F:phosphorelay sensor kinase activity"/>
    <property type="evidence" value="ECO:0007669"/>
    <property type="project" value="InterPro"/>
</dbReference>
<dbReference type="InterPro" id="IPR000700">
    <property type="entry name" value="PAS-assoc_C"/>
</dbReference>
<feature type="domain" description="Histidine kinase" evidence="7">
    <location>
        <begin position="870"/>
        <end position="1095"/>
    </location>
</feature>
<evidence type="ECO:0000256" key="2">
    <source>
        <dbReference type="ARBA" id="ARBA00012438"/>
    </source>
</evidence>
<evidence type="ECO:0000313" key="10">
    <source>
        <dbReference type="EMBL" id="ADU65877.1"/>
    </source>
</evidence>
<evidence type="ECO:0000256" key="5">
    <source>
        <dbReference type="ARBA" id="ARBA00022777"/>
    </source>
</evidence>
<evidence type="ECO:0000256" key="1">
    <source>
        <dbReference type="ARBA" id="ARBA00000085"/>
    </source>
</evidence>
<dbReference type="InterPro" id="IPR052162">
    <property type="entry name" value="Sensor_kinase/Photoreceptor"/>
</dbReference>
<proteinExistence type="predicted"/>
<dbReference type="InterPro" id="IPR004358">
    <property type="entry name" value="Sig_transdc_His_kin-like_C"/>
</dbReference>
<dbReference type="Pfam" id="PF13185">
    <property type="entry name" value="GAF_2"/>
    <property type="match status" value="1"/>
</dbReference>
<dbReference type="SMART" id="SM00065">
    <property type="entry name" value="GAF"/>
    <property type="match status" value="1"/>
</dbReference>
<dbReference type="SMART" id="SM00388">
    <property type="entry name" value="HisKA"/>
    <property type="match status" value="1"/>
</dbReference>
<keyword evidence="4" id="KW-0808">Transferase</keyword>
<dbReference type="Gene3D" id="3.30.450.40">
    <property type="match status" value="1"/>
</dbReference>
<dbReference type="SUPFAM" id="SSF55785">
    <property type="entry name" value="PYP-like sensor domain (PAS domain)"/>
    <property type="match status" value="3"/>
</dbReference>
<dbReference type="InterPro" id="IPR036097">
    <property type="entry name" value="HisK_dim/P_sf"/>
</dbReference>
<feature type="domain" description="PAS" evidence="8">
    <location>
        <begin position="290"/>
        <end position="336"/>
    </location>
</feature>
<dbReference type="InParanoid" id="E6W4A3"/>
<dbReference type="NCBIfam" id="TIGR00229">
    <property type="entry name" value="sensory_box"/>
    <property type="match status" value="3"/>
</dbReference>
<feature type="domain" description="PAS" evidence="8">
    <location>
        <begin position="583"/>
        <end position="652"/>
    </location>
</feature>
<dbReference type="InterPro" id="IPR035965">
    <property type="entry name" value="PAS-like_dom_sf"/>
</dbReference>
<dbReference type="EC" id="2.7.13.3" evidence="2"/>
<reference evidence="10 11" key="1">
    <citation type="submission" date="2010-12" db="EMBL/GenBank/DDBJ databases">
        <title>Complete sequence of Desulfurispirillum indicum S5.</title>
        <authorList>
            <consortium name="US DOE Joint Genome Institute"/>
            <person name="Lucas S."/>
            <person name="Copeland A."/>
            <person name="Lapidus A."/>
            <person name="Cheng J.-F."/>
            <person name="Goodwin L."/>
            <person name="Pitluck S."/>
            <person name="Chertkov O."/>
            <person name="Held B."/>
            <person name="Detter J.C."/>
            <person name="Han C."/>
            <person name="Tapia R."/>
            <person name="Land M."/>
            <person name="Hauser L."/>
            <person name="Kyrpides N."/>
            <person name="Ivanova N."/>
            <person name="Mikhailova N."/>
            <person name="Haggblom M."/>
            <person name="Rauschenbach I."/>
            <person name="Bini E."/>
            <person name="Woyke T."/>
        </authorList>
    </citation>
    <scope>NUCLEOTIDE SEQUENCE [LARGE SCALE GENOMIC DNA]</scope>
    <source>
        <strain evidence="11">ATCC BAA-1389 / DSM 22839 / S5</strain>
    </source>
</reference>
<dbReference type="SMART" id="SM00091">
    <property type="entry name" value="PAS"/>
    <property type="match status" value="3"/>
</dbReference>
<evidence type="ECO:0000256" key="4">
    <source>
        <dbReference type="ARBA" id="ARBA00022679"/>
    </source>
</evidence>
<dbReference type="KEGG" id="din:Selin_1142"/>
<dbReference type="InterPro" id="IPR036890">
    <property type="entry name" value="HATPase_C_sf"/>
</dbReference>
<dbReference type="SMART" id="SM00387">
    <property type="entry name" value="HATPase_c"/>
    <property type="match status" value="1"/>
</dbReference>
<dbReference type="InterPro" id="IPR029016">
    <property type="entry name" value="GAF-like_dom_sf"/>
</dbReference>
<evidence type="ECO:0000256" key="6">
    <source>
        <dbReference type="SAM" id="Phobius"/>
    </source>
</evidence>
<keyword evidence="5" id="KW-0418">Kinase</keyword>
<dbReference type="HOGENOM" id="CLU_283666_0_0_0"/>
<evidence type="ECO:0000259" key="9">
    <source>
        <dbReference type="PROSITE" id="PS50113"/>
    </source>
</evidence>
<dbReference type="EMBL" id="CP002432">
    <property type="protein sequence ID" value="ADU65877.1"/>
    <property type="molecule type" value="Genomic_DNA"/>
</dbReference>
<dbReference type="InterPro" id="IPR003594">
    <property type="entry name" value="HATPase_dom"/>
</dbReference>
<feature type="transmembrane region" description="Helical" evidence="6">
    <location>
        <begin position="242"/>
        <end position="264"/>
    </location>
</feature>
<dbReference type="PROSITE" id="PS50109">
    <property type="entry name" value="HIS_KIN"/>
    <property type="match status" value="1"/>
</dbReference>
<dbReference type="InterPro" id="IPR005467">
    <property type="entry name" value="His_kinase_dom"/>
</dbReference>
<dbReference type="SUPFAM" id="SSF47384">
    <property type="entry name" value="Homodimeric domain of signal transducing histidine kinase"/>
    <property type="match status" value="1"/>
</dbReference>
<dbReference type="AlphaFoldDB" id="E6W4A3"/>
<dbReference type="InterPro" id="IPR013655">
    <property type="entry name" value="PAS_fold_3"/>
</dbReference>
<keyword evidence="3" id="KW-0597">Phosphoprotein</keyword>
<gene>
    <name evidence="10" type="ordered locus">Selin_1142</name>
</gene>
<dbReference type="InterPro" id="IPR003018">
    <property type="entry name" value="GAF"/>
</dbReference>
<keyword evidence="6" id="KW-0472">Membrane</keyword>
<feature type="domain" description="PAS" evidence="8">
    <location>
        <begin position="725"/>
        <end position="794"/>
    </location>
</feature>
<keyword evidence="6" id="KW-0812">Transmembrane</keyword>
<dbReference type="SUPFAM" id="SSF55874">
    <property type="entry name" value="ATPase domain of HSP90 chaperone/DNA topoisomerase II/histidine kinase"/>
    <property type="match status" value="1"/>
</dbReference>
<dbReference type="PANTHER" id="PTHR43304:SF1">
    <property type="entry name" value="PAC DOMAIN-CONTAINING PROTEIN"/>
    <property type="match status" value="1"/>
</dbReference>
<dbReference type="InterPro" id="IPR000014">
    <property type="entry name" value="PAS"/>
</dbReference>
<evidence type="ECO:0000259" key="7">
    <source>
        <dbReference type="PROSITE" id="PS50109"/>
    </source>
</evidence>
<keyword evidence="11" id="KW-1185">Reference proteome</keyword>
<keyword evidence="6" id="KW-1133">Transmembrane helix</keyword>
<dbReference type="Pfam" id="PF02518">
    <property type="entry name" value="HATPase_c"/>
    <property type="match status" value="1"/>
</dbReference>
<dbReference type="Gene3D" id="3.30.450.20">
    <property type="entry name" value="PAS domain"/>
    <property type="match status" value="3"/>
</dbReference>
<dbReference type="CDD" id="cd00130">
    <property type="entry name" value="PAS"/>
    <property type="match status" value="3"/>
</dbReference>
<evidence type="ECO:0000259" key="8">
    <source>
        <dbReference type="PROSITE" id="PS50112"/>
    </source>
</evidence>
<dbReference type="Pfam" id="PF00989">
    <property type="entry name" value="PAS"/>
    <property type="match status" value="2"/>
</dbReference>
<dbReference type="InterPro" id="IPR003661">
    <property type="entry name" value="HisK_dim/P_dom"/>
</dbReference>
<dbReference type="Gene3D" id="3.30.565.10">
    <property type="entry name" value="Histidine kinase-like ATPase, C-terminal domain"/>
    <property type="match status" value="1"/>
</dbReference>
<evidence type="ECO:0000256" key="3">
    <source>
        <dbReference type="ARBA" id="ARBA00022553"/>
    </source>
</evidence>
<dbReference type="PROSITE" id="PS50113">
    <property type="entry name" value="PAC"/>
    <property type="match status" value="3"/>
</dbReference>
<dbReference type="GO" id="GO:0006355">
    <property type="term" value="P:regulation of DNA-templated transcription"/>
    <property type="evidence" value="ECO:0007669"/>
    <property type="project" value="InterPro"/>
</dbReference>
<evidence type="ECO:0000313" key="11">
    <source>
        <dbReference type="Proteomes" id="UP000002572"/>
    </source>
</evidence>
<dbReference type="eggNOG" id="COG5000">
    <property type="taxonomic scope" value="Bacteria"/>
</dbReference>
<dbReference type="Gene3D" id="1.10.287.130">
    <property type="match status" value="1"/>
</dbReference>
<dbReference type="InterPro" id="IPR013767">
    <property type="entry name" value="PAS_fold"/>
</dbReference>
<accession>E6W4A3</accession>
<dbReference type="CDD" id="cd00082">
    <property type="entry name" value="HisKA"/>
    <property type="match status" value="1"/>
</dbReference>
<dbReference type="PROSITE" id="PS50112">
    <property type="entry name" value="PAS"/>
    <property type="match status" value="3"/>
</dbReference>